<feature type="compositionally biased region" description="Low complexity" evidence="1">
    <location>
        <begin position="33"/>
        <end position="47"/>
    </location>
</feature>
<evidence type="ECO:0000313" key="3">
    <source>
        <dbReference type="Proteomes" id="UP001160130"/>
    </source>
</evidence>
<organism evidence="2 3">
    <name type="scientific">Mycolicibacterium frederiksbergense</name>
    <dbReference type="NCBI Taxonomy" id="117567"/>
    <lineage>
        <taxon>Bacteria</taxon>
        <taxon>Bacillati</taxon>
        <taxon>Actinomycetota</taxon>
        <taxon>Actinomycetes</taxon>
        <taxon>Mycobacteriales</taxon>
        <taxon>Mycobacteriaceae</taxon>
        <taxon>Mycolicibacterium</taxon>
    </lineage>
</organism>
<evidence type="ECO:0000313" key="2">
    <source>
        <dbReference type="EMBL" id="MDH6196899.1"/>
    </source>
</evidence>
<dbReference type="Proteomes" id="UP001160130">
    <property type="component" value="Unassembled WGS sequence"/>
</dbReference>
<keyword evidence="3" id="KW-1185">Reference proteome</keyword>
<feature type="compositionally biased region" description="Polar residues" evidence="1">
    <location>
        <begin position="1"/>
        <end position="10"/>
    </location>
</feature>
<feature type="compositionally biased region" description="Low complexity" evidence="1">
    <location>
        <begin position="119"/>
        <end position="129"/>
    </location>
</feature>
<reference evidence="2 3" key="1">
    <citation type="submission" date="2023-04" db="EMBL/GenBank/DDBJ databases">
        <title>Forest soil microbial communities from Buena Vista Peninsula, Colon Province, Panama.</title>
        <authorList>
            <person name="Bouskill N."/>
        </authorList>
    </citation>
    <scope>NUCLEOTIDE SEQUENCE [LARGE SCALE GENOMIC DNA]</scope>
    <source>
        <strain evidence="2 3">AC80</strain>
    </source>
</reference>
<sequence length="129" mass="12693">MPGQGATTFSLDVPPAPAPASDAAARMSLQAPSSGTGESTGAASDGGPAVGTVSDNANRRAGGSLHVDNTAKQLQRKIKEAGDQTQSNLQKVGDNLNKMMKTKPGKHRVGATSGGGSDAGSESGSGSES</sequence>
<evidence type="ECO:0000256" key="1">
    <source>
        <dbReference type="SAM" id="MobiDB-lite"/>
    </source>
</evidence>
<accession>A0ABT6L1S6</accession>
<name>A0ABT6L1S6_9MYCO</name>
<feature type="compositionally biased region" description="Basic residues" evidence="1">
    <location>
        <begin position="100"/>
        <end position="109"/>
    </location>
</feature>
<comment type="caution">
    <text evidence="2">The sequence shown here is derived from an EMBL/GenBank/DDBJ whole genome shotgun (WGS) entry which is preliminary data.</text>
</comment>
<gene>
    <name evidence="2" type="ORF">M2272_003552</name>
</gene>
<feature type="region of interest" description="Disordered" evidence="1">
    <location>
        <begin position="1"/>
        <end position="129"/>
    </location>
</feature>
<dbReference type="RefSeq" id="WP_280833496.1">
    <property type="nucleotide sequence ID" value="NZ_JARXVE010000005.1"/>
</dbReference>
<dbReference type="EMBL" id="JARXVE010000005">
    <property type="protein sequence ID" value="MDH6196899.1"/>
    <property type="molecule type" value="Genomic_DNA"/>
</dbReference>
<proteinExistence type="predicted"/>
<protein>
    <submittedName>
        <fullName evidence="2">Uncharacterized protein</fullName>
    </submittedName>
</protein>